<feature type="domain" description="THH1/TOM1/TOM3" evidence="8">
    <location>
        <begin position="6"/>
        <end position="256"/>
    </location>
</feature>
<sequence length="333" mass="38392">MASYFSGIPFPLLVLYSSLTLIVSFQIVRILYNKHNIFSFRFGFLLLGFIWGLLRAIFWGLFDVFSKPGNLVAQTTFFLIPINIQFATFSLLVLFYAHVVHRTTWERFTRMRFTIVYLAVNIILLVLQIVWIAIYVKYSNDMLQQIQSILNGVVFLLLVSILAFYGWRLRIITQTTNRHLQSQLPLSIIPITFFIFLCFTSRCVYDFIAAFGKVNITLSDNASLRENVAIFFTYLVWEILPYILILVLFWRIPTTHIGGLARRNKNVNSFAYPPQTAVIPGRIVQQQPSRLFLDPQRYDSDDEATSLLHKGSPVLYNGRHSPYSTTPVSGSSE</sequence>
<dbReference type="InterPro" id="IPR029723">
    <property type="entry name" value="GPR137"/>
</dbReference>
<dbReference type="PANTHER" id="PTHR15146">
    <property type="entry name" value="INTEGRAL MEMBRANE PROTEIN GPR137"/>
    <property type="match status" value="1"/>
</dbReference>
<keyword evidence="4 7" id="KW-1133">Transmembrane helix</keyword>
<evidence type="ECO:0000256" key="7">
    <source>
        <dbReference type="SAM" id="Phobius"/>
    </source>
</evidence>
<gene>
    <name evidence="9" type="ORF">RB653_005423</name>
</gene>
<keyword evidence="3 7" id="KW-0812">Transmembrane</keyword>
<evidence type="ECO:0000256" key="2">
    <source>
        <dbReference type="ARBA" id="ARBA00004656"/>
    </source>
</evidence>
<organism evidence="9 10">
    <name type="scientific">Dictyostelium firmibasis</name>
    <dbReference type="NCBI Taxonomy" id="79012"/>
    <lineage>
        <taxon>Eukaryota</taxon>
        <taxon>Amoebozoa</taxon>
        <taxon>Evosea</taxon>
        <taxon>Eumycetozoa</taxon>
        <taxon>Dictyostelia</taxon>
        <taxon>Dictyosteliales</taxon>
        <taxon>Dictyosteliaceae</taxon>
        <taxon>Dictyostelium</taxon>
    </lineage>
</organism>
<comment type="caution">
    <text evidence="9">The sequence shown here is derived from an EMBL/GenBank/DDBJ whole genome shotgun (WGS) entry which is preliminary data.</text>
</comment>
<feature type="transmembrane region" description="Helical" evidence="7">
    <location>
        <begin position="44"/>
        <end position="62"/>
    </location>
</feature>
<dbReference type="InterPro" id="IPR009457">
    <property type="entry name" value="THH1/TOM1/TOM3_dom"/>
</dbReference>
<dbReference type="Proteomes" id="UP001344447">
    <property type="component" value="Unassembled WGS sequence"/>
</dbReference>
<feature type="transmembrane region" description="Helical" evidence="7">
    <location>
        <begin position="82"/>
        <end position="101"/>
    </location>
</feature>
<evidence type="ECO:0000256" key="6">
    <source>
        <dbReference type="ARBA" id="ARBA00023228"/>
    </source>
</evidence>
<dbReference type="EMBL" id="JAVFKY010000001">
    <property type="protein sequence ID" value="KAK5583821.1"/>
    <property type="molecule type" value="Genomic_DNA"/>
</dbReference>
<keyword evidence="10" id="KW-1185">Reference proteome</keyword>
<name>A0AAN7YZ83_9MYCE</name>
<reference evidence="9 10" key="1">
    <citation type="submission" date="2023-11" db="EMBL/GenBank/DDBJ databases">
        <title>Dfirmibasis_genome.</title>
        <authorList>
            <person name="Edelbroek B."/>
            <person name="Kjellin J."/>
            <person name="Jerlstrom-Hultqvist J."/>
            <person name="Soderbom F."/>
        </authorList>
    </citation>
    <scope>NUCLEOTIDE SEQUENCE [LARGE SCALE GENOMIC DNA]</scope>
    <source>
        <strain evidence="9 10">TNS-C-14</strain>
    </source>
</reference>
<keyword evidence="6" id="KW-0458">Lysosome</keyword>
<evidence type="ECO:0000256" key="5">
    <source>
        <dbReference type="ARBA" id="ARBA00023136"/>
    </source>
</evidence>
<feature type="transmembrane region" description="Helical" evidence="7">
    <location>
        <begin position="228"/>
        <end position="250"/>
    </location>
</feature>
<evidence type="ECO:0000256" key="3">
    <source>
        <dbReference type="ARBA" id="ARBA00022692"/>
    </source>
</evidence>
<dbReference type="GO" id="GO:0012505">
    <property type="term" value="C:endomembrane system"/>
    <property type="evidence" value="ECO:0007669"/>
    <property type="project" value="UniProtKB-SubCell"/>
</dbReference>
<protein>
    <recommendedName>
        <fullName evidence="8">THH1/TOM1/TOM3 domain-containing protein</fullName>
    </recommendedName>
</protein>
<feature type="transmembrane region" description="Helical" evidence="7">
    <location>
        <begin position="12"/>
        <end position="32"/>
    </location>
</feature>
<dbReference type="Pfam" id="PF06454">
    <property type="entry name" value="THH1_TOM1-3_dom"/>
    <property type="match status" value="1"/>
</dbReference>
<dbReference type="GO" id="GO:0005765">
    <property type="term" value="C:lysosomal membrane"/>
    <property type="evidence" value="ECO:0007669"/>
    <property type="project" value="UniProtKB-SubCell"/>
</dbReference>
<evidence type="ECO:0000313" key="10">
    <source>
        <dbReference type="Proteomes" id="UP001344447"/>
    </source>
</evidence>
<proteinExistence type="predicted"/>
<evidence type="ECO:0000313" key="9">
    <source>
        <dbReference type="EMBL" id="KAK5583821.1"/>
    </source>
</evidence>
<keyword evidence="5 7" id="KW-0472">Membrane</keyword>
<feature type="transmembrane region" description="Helical" evidence="7">
    <location>
        <begin position="188"/>
        <end position="208"/>
    </location>
</feature>
<evidence type="ECO:0000259" key="8">
    <source>
        <dbReference type="Pfam" id="PF06454"/>
    </source>
</evidence>
<comment type="subcellular location">
    <subcellularLocation>
        <location evidence="1">Endomembrane system</location>
        <topology evidence="1">Multi-pass membrane protein</topology>
    </subcellularLocation>
    <subcellularLocation>
        <location evidence="2">Lysosome membrane</location>
    </subcellularLocation>
</comment>
<evidence type="ECO:0000256" key="1">
    <source>
        <dbReference type="ARBA" id="ARBA00004127"/>
    </source>
</evidence>
<evidence type="ECO:0000256" key="4">
    <source>
        <dbReference type="ARBA" id="ARBA00022989"/>
    </source>
</evidence>
<dbReference type="GO" id="GO:1904263">
    <property type="term" value="P:positive regulation of TORC1 signaling"/>
    <property type="evidence" value="ECO:0007669"/>
    <property type="project" value="TreeGrafter"/>
</dbReference>
<feature type="transmembrane region" description="Helical" evidence="7">
    <location>
        <begin position="113"/>
        <end position="136"/>
    </location>
</feature>
<accession>A0AAN7YZ83</accession>
<dbReference type="PANTHER" id="PTHR15146:SF3">
    <property type="entry name" value="THH1_TOM1_TOM3 DOMAIN-CONTAINING PROTEIN"/>
    <property type="match status" value="1"/>
</dbReference>
<feature type="transmembrane region" description="Helical" evidence="7">
    <location>
        <begin position="148"/>
        <end position="167"/>
    </location>
</feature>
<dbReference type="AlphaFoldDB" id="A0AAN7YZ83"/>